<feature type="domain" description="PPIase FKBP-type" evidence="7">
    <location>
        <begin position="124"/>
        <end position="210"/>
    </location>
</feature>
<dbReference type="Gene3D" id="1.10.287.460">
    <property type="entry name" value="Peptidyl-prolyl cis-trans isomerase, FKBP-type, N-terminal domain"/>
    <property type="match status" value="1"/>
</dbReference>
<dbReference type="Gene3D" id="3.10.50.40">
    <property type="match status" value="1"/>
</dbReference>
<dbReference type="NCBIfam" id="NF008602">
    <property type="entry name" value="PRK11570.1"/>
    <property type="match status" value="1"/>
</dbReference>
<dbReference type="Pfam" id="PF01346">
    <property type="entry name" value="FKBP_N"/>
    <property type="match status" value="1"/>
</dbReference>
<evidence type="ECO:0000256" key="4">
    <source>
        <dbReference type="ARBA" id="ARBA00023235"/>
    </source>
</evidence>
<evidence type="ECO:0000256" key="2">
    <source>
        <dbReference type="ARBA" id="ARBA00006577"/>
    </source>
</evidence>
<dbReference type="SUPFAM" id="SSF54534">
    <property type="entry name" value="FKBP-like"/>
    <property type="match status" value="1"/>
</dbReference>
<evidence type="ECO:0000313" key="8">
    <source>
        <dbReference type="EMBL" id="AHW59075.1"/>
    </source>
</evidence>
<comment type="similarity">
    <text evidence="2 6">Belongs to the FKBP-type PPIase family.</text>
</comment>
<keyword evidence="4 5" id="KW-0413">Isomerase</keyword>
<dbReference type="Proteomes" id="UP000023772">
    <property type="component" value="Chromosome"/>
</dbReference>
<keyword evidence="3 5" id="KW-0697">Rotamase</keyword>
<dbReference type="EMBL" id="CP007451">
    <property type="protein sequence ID" value="AHW59075.1"/>
    <property type="molecule type" value="Genomic_DNA"/>
</dbReference>
<name>A0ABN4CUY4_9BACT</name>
<comment type="catalytic activity">
    <reaction evidence="1 5 6">
        <text>[protein]-peptidylproline (omega=180) = [protein]-peptidylproline (omega=0)</text>
        <dbReference type="Rhea" id="RHEA:16237"/>
        <dbReference type="Rhea" id="RHEA-COMP:10747"/>
        <dbReference type="Rhea" id="RHEA-COMP:10748"/>
        <dbReference type="ChEBI" id="CHEBI:83833"/>
        <dbReference type="ChEBI" id="CHEBI:83834"/>
        <dbReference type="EC" id="5.2.1.8"/>
    </reaction>
</comment>
<reference evidence="8 9" key="1">
    <citation type="submission" date="2014-03" db="EMBL/GenBank/DDBJ databases">
        <title>Complete genome sequence of a deeply braunched marine Bacteroidia bacterium Draconibacterium orientale type strain FH5T.</title>
        <authorList>
            <person name="Li X."/>
            <person name="Wang X."/>
            <person name="Xie Z."/>
            <person name="Du Z."/>
            <person name="Chen G."/>
        </authorList>
    </citation>
    <scope>NUCLEOTIDE SEQUENCE [LARGE SCALE GENOMIC DNA]</scope>
    <source>
        <strain evidence="8 9">FH5</strain>
    </source>
</reference>
<gene>
    <name evidence="8" type="ORF">FH5T_04315</name>
</gene>
<evidence type="ECO:0000256" key="3">
    <source>
        <dbReference type="ARBA" id="ARBA00023110"/>
    </source>
</evidence>
<sequence length="211" mass="22731">MNSEKNKMADFELKDDLQKFSYALGMSISANLIQSGVKTVHPTAFITALQDVFSGVPPRMKPEEANQILESFMAESQAADGNKNMEEGNAFLADNAKNEGVIQLPSGLQYEVITEGEGDIPTAANQVKCHYHGTLIDGTVFDSSVERNQPAVFPVNGVIPGWVEALQLMSVGSKWKLYIPANLAYGPNGAGGVIGPNATLIFEVELLEIVE</sequence>
<evidence type="ECO:0000313" key="9">
    <source>
        <dbReference type="Proteomes" id="UP000023772"/>
    </source>
</evidence>
<dbReference type="InterPro" id="IPR000774">
    <property type="entry name" value="PPIase_FKBP_N"/>
</dbReference>
<dbReference type="PANTHER" id="PTHR43811">
    <property type="entry name" value="FKBP-TYPE PEPTIDYL-PROLYL CIS-TRANS ISOMERASE FKPA"/>
    <property type="match status" value="1"/>
</dbReference>
<protein>
    <recommendedName>
        <fullName evidence="6">Peptidyl-prolyl cis-trans isomerase</fullName>
        <ecNumber evidence="6">5.2.1.8</ecNumber>
    </recommendedName>
</protein>
<dbReference type="Pfam" id="PF00254">
    <property type="entry name" value="FKBP_C"/>
    <property type="match status" value="1"/>
</dbReference>
<dbReference type="GO" id="GO:0016853">
    <property type="term" value="F:isomerase activity"/>
    <property type="evidence" value="ECO:0007669"/>
    <property type="project" value="UniProtKB-KW"/>
</dbReference>
<dbReference type="InterPro" id="IPR046357">
    <property type="entry name" value="PPIase_dom_sf"/>
</dbReference>
<evidence type="ECO:0000256" key="5">
    <source>
        <dbReference type="PROSITE-ProRule" id="PRU00277"/>
    </source>
</evidence>
<dbReference type="InterPro" id="IPR001179">
    <property type="entry name" value="PPIase_FKBP_dom"/>
</dbReference>
<evidence type="ECO:0000256" key="1">
    <source>
        <dbReference type="ARBA" id="ARBA00000971"/>
    </source>
</evidence>
<proteinExistence type="inferred from homology"/>
<dbReference type="EC" id="5.2.1.8" evidence="6"/>
<dbReference type="PANTHER" id="PTHR43811:SF23">
    <property type="entry name" value="FKBP-TYPE 22 KDA PEPTIDYL-PROLYL CIS-TRANS ISOMERASE"/>
    <property type="match status" value="1"/>
</dbReference>
<organism evidence="8 9">
    <name type="scientific">Draconibacterium orientale</name>
    <dbReference type="NCBI Taxonomy" id="1168034"/>
    <lineage>
        <taxon>Bacteria</taxon>
        <taxon>Pseudomonadati</taxon>
        <taxon>Bacteroidota</taxon>
        <taxon>Bacteroidia</taxon>
        <taxon>Marinilabiliales</taxon>
        <taxon>Prolixibacteraceae</taxon>
        <taxon>Draconibacterium</taxon>
    </lineage>
</organism>
<evidence type="ECO:0000259" key="7">
    <source>
        <dbReference type="PROSITE" id="PS50059"/>
    </source>
</evidence>
<dbReference type="PROSITE" id="PS50059">
    <property type="entry name" value="FKBP_PPIASE"/>
    <property type="match status" value="1"/>
</dbReference>
<evidence type="ECO:0000256" key="6">
    <source>
        <dbReference type="RuleBase" id="RU003915"/>
    </source>
</evidence>
<keyword evidence="9" id="KW-1185">Reference proteome</keyword>
<accession>A0ABN4CUY4</accession>
<dbReference type="InterPro" id="IPR036944">
    <property type="entry name" value="PPIase_FKBP_N_sf"/>
</dbReference>